<dbReference type="GO" id="GO:0055070">
    <property type="term" value="P:copper ion homeostasis"/>
    <property type="evidence" value="ECO:0007669"/>
    <property type="project" value="TreeGrafter"/>
</dbReference>
<dbReference type="NCBIfam" id="TIGR01494">
    <property type="entry name" value="ATPase_P-type"/>
    <property type="match status" value="1"/>
</dbReference>
<keyword evidence="7" id="KW-0406">Ion transport</keyword>
<keyword evidence="8" id="KW-0812">Transmembrane</keyword>
<name>X1DI91_9ZZZZ</name>
<dbReference type="GO" id="GO:0016887">
    <property type="term" value="F:ATP hydrolysis activity"/>
    <property type="evidence" value="ECO:0007669"/>
    <property type="project" value="InterPro"/>
</dbReference>
<evidence type="ECO:0000256" key="4">
    <source>
        <dbReference type="ARBA" id="ARBA00022553"/>
    </source>
</evidence>
<dbReference type="SUPFAM" id="SSF56784">
    <property type="entry name" value="HAD-like"/>
    <property type="match status" value="1"/>
</dbReference>
<evidence type="ECO:0000256" key="1">
    <source>
        <dbReference type="ARBA" id="ARBA00004651"/>
    </source>
</evidence>
<keyword evidence="3" id="KW-1003">Cell membrane</keyword>
<evidence type="ECO:0000313" key="9">
    <source>
        <dbReference type="EMBL" id="GAH04749.1"/>
    </source>
</evidence>
<dbReference type="PANTHER" id="PTHR43520">
    <property type="entry name" value="ATP7, ISOFORM B"/>
    <property type="match status" value="1"/>
</dbReference>
<dbReference type="PANTHER" id="PTHR43520:SF5">
    <property type="entry name" value="CATION-TRANSPORTING P-TYPE ATPASE-RELATED"/>
    <property type="match status" value="1"/>
</dbReference>
<dbReference type="Gene3D" id="3.40.50.1000">
    <property type="entry name" value="HAD superfamily/HAD-like"/>
    <property type="match status" value="1"/>
</dbReference>
<keyword evidence="2" id="KW-0813">Transport</keyword>
<evidence type="ECO:0000256" key="2">
    <source>
        <dbReference type="ARBA" id="ARBA00022448"/>
    </source>
</evidence>
<dbReference type="GO" id="GO:0005886">
    <property type="term" value="C:plasma membrane"/>
    <property type="evidence" value="ECO:0007669"/>
    <property type="project" value="UniProtKB-SubCell"/>
</dbReference>
<dbReference type="EMBL" id="BART01020577">
    <property type="protein sequence ID" value="GAH04749.1"/>
    <property type="molecule type" value="Genomic_DNA"/>
</dbReference>
<comment type="subcellular location">
    <subcellularLocation>
        <location evidence="1">Cell membrane</location>
        <topology evidence="1">Multi-pass membrane protein</topology>
    </subcellularLocation>
</comment>
<evidence type="ECO:0000256" key="3">
    <source>
        <dbReference type="ARBA" id="ARBA00022475"/>
    </source>
</evidence>
<keyword evidence="4" id="KW-0597">Phosphoprotein</keyword>
<evidence type="ECO:0000256" key="5">
    <source>
        <dbReference type="ARBA" id="ARBA00022842"/>
    </source>
</evidence>
<keyword evidence="8" id="KW-0472">Membrane</keyword>
<feature type="transmembrane region" description="Helical" evidence="8">
    <location>
        <begin position="104"/>
        <end position="122"/>
    </location>
</feature>
<dbReference type="PRINTS" id="PR00119">
    <property type="entry name" value="CATATPASE"/>
</dbReference>
<feature type="non-terminal residue" evidence="9">
    <location>
        <position position="1"/>
    </location>
</feature>
<protein>
    <submittedName>
        <fullName evidence="9">Uncharacterized protein</fullName>
    </submittedName>
</protein>
<evidence type="ECO:0000256" key="7">
    <source>
        <dbReference type="ARBA" id="ARBA00023065"/>
    </source>
</evidence>
<reference evidence="9" key="1">
    <citation type="journal article" date="2014" name="Front. Microbiol.">
        <title>High frequency of phylogenetically diverse reductive dehalogenase-homologous genes in deep subseafloor sedimentary metagenomes.</title>
        <authorList>
            <person name="Kawai M."/>
            <person name="Futagami T."/>
            <person name="Toyoda A."/>
            <person name="Takaki Y."/>
            <person name="Nishi S."/>
            <person name="Hori S."/>
            <person name="Arai W."/>
            <person name="Tsubouchi T."/>
            <person name="Morono Y."/>
            <person name="Uchiyama I."/>
            <person name="Ito T."/>
            <person name="Fujiyama A."/>
            <person name="Inagaki F."/>
            <person name="Takami H."/>
        </authorList>
    </citation>
    <scope>NUCLEOTIDE SEQUENCE</scope>
    <source>
        <strain evidence="9">Expedition CK06-06</strain>
    </source>
</reference>
<sequence>SPQSKMEYVQHLQSQNKKVLMIGDGLNDAPVLSTANCSVSVSNGTDLAKIAADGILINPHINALIDVFQVTDKTYRVIKQNLSWAIGYNLCALPAAAMGYIPPWLAAIGMSFSSLFVVVNALRLHPKQQRD</sequence>
<comment type="caution">
    <text evidence="9">The sequence shown here is derived from an EMBL/GenBank/DDBJ whole genome shotgun (WGS) entry which is preliminary data.</text>
</comment>
<dbReference type="AlphaFoldDB" id="X1DI91"/>
<gene>
    <name evidence="9" type="ORF">S01H4_38188</name>
</gene>
<evidence type="ECO:0000256" key="6">
    <source>
        <dbReference type="ARBA" id="ARBA00022967"/>
    </source>
</evidence>
<accession>X1DI91</accession>
<feature type="transmembrane region" description="Helical" evidence="8">
    <location>
        <begin position="82"/>
        <end position="98"/>
    </location>
</feature>
<keyword evidence="5" id="KW-0460">Magnesium</keyword>
<proteinExistence type="predicted"/>
<dbReference type="InterPro" id="IPR001757">
    <property type="entry name" value="P_typ_ATPase"/>
</dbReference>
<evidence type="ECO:0000256" key="8">
    <source>
        <dbReference type="SAM" id="Phobius"/>
    </source>
</evidence>
<dbReference type="InterPro" id="IPR023214">
    <property type="entry name" value="HAD_sf"/>
</dbReference>
<keyword evidence="6" id="KW-1278">Translocase</keyword>
<dbReference type="GO" id="GO:0043682">
    <property type="term" value="F:P-type divalent copper transporter activity"/>
    <property type="evidence" value="ECO:0007669"/>
    <property type="project" value="TreeGrafter"/>
</dbReference>
<keyword evidence="8" id="KW-1133">Transmembrane helix</keyword>
<dbReference type="Pfam" id="PF08282">
    <property type="entry name" value="Hydrolase_3"/>
    <property type="match status" value="1"/>
</dbReference>
<dbReference type="InterPro" id="IPR036412">
    <property type="entry name" value="HAD-like_sf"/>
</dbReference>
<organism evidence="9">
    <name type="scientific">marine sediment metagenome</name>
    <dbReference type="NCBI Taxonomy" id="412755"/>
    <lineage>
        <taxon>unclassified sequences</taxon>
        <taxon>metagenomes</taxon>
        <taxon>ecological metagenomes</taxon>
    </lineage>
</organism>
<dbReference type="GO" id="GO:0005507">
    <property type="term" value="F:copper ion binding"/>
    <property type="evidence" value="ECO:0007669"/>
    <property type="project" value="TreeGrafter"/>
</dbReference>
<dbReference type="GO" id="GO:0005524">
    <property type="term" value="F:ATP binding"/>
    <property type="evidence" value="ECO:0007669"/>
    <property type="project" value="InterPro"/>
</dbReference>